<dbReference type="EMBL" id="BOVK01000051">
    <property type="protein sequence ID" value="GIQ70573.1"/>
    <property type="molecule type" value="Genomic_DNA"/>
</dbReference>
<keyword evidence="5" id="KW-0175">Coiled coil</keyword>
<dbReference type="PANTHER" id="PTHR43649">
    <property type="entry name" value="ARABINOSE-BINDING PROTEIN-RELATED"/>
    <property type="match status" value="1"/>
</dbReference>
<evidence type="ECO:0000256" key="6">
    <source>
        <dbReference type="SAM" id="SignalP"/>
    </source>
</evidence>
<dbReference type="InterPro" id="IPR050490">
    <property type="entry name" value="Bact_solute-bd_prot1"/>
</dbReference>
<protein>
    <recommendedName>
        <fullName evidence="9">Extracellular solute-binding protein</fullName>
    </recommendedName>
</protein>
<dbReference type="Pfam" id="PF01547">
    <property type="entry name" value="SBP_bac_1"/>
    <property type="match status" value="1"/>
</dbReference>
<dbReference type="SUPFAM" id="SSF53850">
    <property type="entry name" value="Periplasmic binding protein-like II"/>
    <property type="match status" value="1"/>
</dbReference>
<keyword evidence="3" id="KW-0813">Transport</keyword>
<feature type="chain" id="PRO_5039064870" description="Extracellular solute-binding protein" evidence="6">
    <location>
        <begin position="27"/>
        <end position="487"/>
    </location>
</feature>
<comment type="similarity">
    <text evidence="2">Belongs to the bacterial solute-binding protein 1 family.</text>
</comment>
<reference evidence="7" key="1">
    <citation type="submission" date="2021-04" db="EMBL/GenBank/DDBJ databases">
        <title>Draft genome sequence of Xylanibacillus composti strain K13.</title>
        <authorList>
            <person name="Uke A."/>
            <person name="Chhe C."/>
            <person name="Baramee S."/>
            <person name="Kosugi A."/>
        </authorList>
    </citation>
    <scope>NUCLEOTIDE SEQUENCE</scope>
    <source>
        <strain evidence="7">K13</strain>
    </source>
</reference>
<name>A0A8J4H427_9BACL</name>
<evidence type="ECO:0000256" key="4">
    <source>
        <dbReference type="ARBA" id="ARBA00022729"/>
    </source>
</evidence>
<evidence type="ECO:0000313" key="8">
    <source>
        <dbReference type="Proteomes" id="UP000677918"/>
    </source>
</evidence>
<dbReference type="RefSeq" id="WP_213413391.1">
    <property type="nucleotide sequence ID" value="NZ_BOVK01000051.1"/>
</dbReference>
<keyword evidence="8" id="KW-1185">Reference proteome</keyword>
<feature type="signal peptide" evidence="6">
    <location>
        <begin position="1"/>
        <end position="26"/>
    </location>
</feature>
<dbReference type="PANTHER" id="PTHR43649:SF31">
    <property type="entry name" value="SN-GLYCEROL-3-PHOSPHATE-BINDING PERIPLASMIC PROTEIN UGPB"/>
    <property type="match status" value="1"/>
</dbReference>
<evidence type="ECO:0000256" key="5">
    <source>
        <dbReference type="SAM" id="Coils"/>
    </source>
</evidence>
<comment type="subcellular location">
    <subcellularLocation>
        <location evidence="1">Cell envelope</location>
    </subcellularLocation>
</comment>
<dbReference type="Gene3D" id="3.40.190.10">
    <property type="entry name" value="Periplasmic binding protein-like II"/>
    <property type="match status" value="1"/>
</dbReference>
<dbReference type="PROSITE" id="PS51257">
    <property type="entry name" value="PROKAR_LIPOPROTEIN"/>
    <property type="match status" value="1"/>
</dbReference>
<comment type="caution">
    <text evidence="7">The sequence shown here is derived from an EMBL/GenBank/DDBJ whole genome shotgun (WGS) entry which is preliminary data.</text>
</comment>
<gene>
    <name evidence="7" type="ORF">XYCOK13_33970</name>
</gene>
<proteinExistence type="inferred from homology"/>
<evidence type="ECO:0000256" key="3">
    <source>
        <dbReference type="ARBA" id="ARBA00022448"/>
    </source>
</evidence>
<evidence type="ECO:0000256" key="2">
    <source>
        <dbReference type="ARBA" id="ARBA00008520"/>
    </source>
</evidence>
<dbReference type="Proteomes" id="UP000677918">
    <property type="component" value="Unassembled WGS sequence"/>
</dbReference>
<organism evidence="7 8">
    <name type="scientific">Xylanibacillus composti</name>
    <dbReference type="NCBI Taxonomy" id="1572762"/>
    <lineage>
        <taxon>Bacteria</taxon>
        <taxon>Bacillati</taxon>
        <taxon>Bacillota</taxon>
        <taxon>Bacilli</taxon>
        <taxon>Bacillales</taxon>
        <taxon>Paenibacillaceae</taxon>
        <taxon>Xylanibacillus</taxon>
    </lineage>
</organism>
<evidence type="ECO:0008006" key="9">
    <source>
        <dbReference type="Google" id="ProtNLM"/>
    </source>
</evidence>
<accession>A0A8J4H427</accession>
<sequence length="487" mass="54610">MKGTRWLTRIAPVLVLMLLASACSFGAGNADNEVVPSTLKVMYYDERSFFQQYGMLFSATHPHVDIEVASTQNLFSSGTVIEDYNQMMLDFIEDEQPDVLMLSAEQYTELAQDGRLYELSKLTSDESFDLEGLMPGLIDYMTELSDGKLYGLSPTFHSQVIYYNVDLFEQYGVPQPTDQMSWEQLIELAMRFPTDGGENRVYGLKAGYEGSVSELATMIAGTYGLSLIDPGQMQVLINTDAWKSAFQTALNAVQSGTLYVQDPENWFGGGSYEEYLLQDPFISGKLAMAVDGQYLINQLDSAQDYLQDRGIQNWDLITMPVDPNNPDVSAHVNLSNIFAINANSANIEAAEQFIRYLHSDEFARVSSRSHLGSGFPVRTKYIESKEDINMEAFYKLKPASNELYRDYGELPAQFFSEFQGILQEELDKVINGDELLDNALDNLQVRAQEALIRAKQQEEEEKAQQGEAATVTEPVVQEGQVSIEIAR</sequence>
<keyword evidence="4 6" id="KW-0732">Signal</keyword>
<feature type="coiled-coil region" evidence="5">
    <location>
        <begin position="440"/>
        <end position="467"/>
    </location>
</feature>
<dbReference type="AlphaFoldDB" id="A0A8J4H427"/>
<evidence type="ECO:0000313" key="7">
    <source>
        <dbReference type="EMBL" id="GIQ70573.1"/>
    </source>
</evidence>
<evidence type="ECO:0000256" key="1">
    <source>
        <dbReference type="ARBA" id="ARBA00004196"/>
    </source>
</evidence>
<dbReference type="GO" id="GO:0030313">
    <property type="term" value="C:cell envelope"/>
    <property type="evidence" value="ECO:0007669"/>
    <property type="project" value="UniProtKB-SubCell"/>
</dbReference>
<dbReference type="InterPro" id="IPR006059">
    <property type="entry name" value="SBP"/>
</dbReference>